<organism evidence="1 2">
    <name type="scientific">Trichonephila inaurata madagascariensis</name>
    <dbReference type="NCBI Taxonomy" id="2747483"/>
    <lineage>
        <taxon>Eukaryota</taxon>
        <taxon>Metazoa</taxon>
        <taxon>Ecdysozoa</taxon>
        <taxon>Arthropoda</taxon>
        <taxon>Chelicerata</taxon>
        <taxon>Arachnida</taxon>
        <taxon>Araneae</taxon>
        <taxon>Araneomorphae</taxon>
        <taxon>Entelegynae</taxon>
        <taxon>Araneoidea</taxon>
        <taxon>Nephilidae</taxon>
        <taxon>Trichonephila</taxon>
        <taxon>Trichonephila inaurata</taxon>
    </lineage>
</organism>
<name>A0A8X6J6E2_9ARAC</name>
<keyword evidence="2" id="KW-1185">Reference proteome</keyword>
<evidence type="ECO:0000313" key="1">
    <source>
        <dbReference type="EMBL" id="GFS39825.1"/>
    </source>
</evidence>
<gene>
    <name evidence="1" type="primary">AVEN_193665_1</name>
    <name evidence="1" type="ORF">TNIN_235081</name>
</gene>
<dbReference type="Pfam" id="PF05380">
    <property type="entry name" value="Peptidase_A17"/>
    <property type="match status" value="1"/>
</dbReference>
<sequence length="104" mass="12074">MLCSVTPTPKILLQNSWKLKLSWDLPLPDEIVKPFLKWWNEIKILSDVGIPRYFEINDSPQMHVFVDACKEAYAIRIFFRSNTSQGVKVAFVREKSRVAPLNIP</sequence>
<dbReference type="AlphaFoldDB" id="A0A8X6J6E2"/>
<dbReference type="PANTHER" id="PTHR47331">
    <property type="entry name" value="PHD-TYPE DOMAIN-CONTAINING PROTEIN"/>
    <property type="match status" value="1"/>
</dbReference>
<dbReference type="Proteomes" id="UP000886998">
    <property type="component" value="Unassembled WGS sequence"/>
</dbReference>
<reference evidence="1" key="1">
    <citation type="submission" date="2020-08" db="EMBL/GenBank/DDBJ databases">
        <title>Multicomponent nature underlies the extraordinary mechanical properties of spider dragline silk.</title>
        <authorList>
            <person name="Kono N."/>
            <person name="Nakamura H."/>
            <person name="Mori M."/>
            <person name="Yoshida Y."/>
            <person name="Ohtoshi R."/>
            <person name="Malay A.D."/>
            <person name="Moran D.A.P."/>
            <person name="Tomita M."/>
            <person name="Numata K."/>
            <person name="Arakawa K."/>
        </authorList>
    </citation>
    <scope>NUCLEOTIDE SEQUENCE</scope>
</reference>
<accession>A0A8X6J6E2</accession>
<proteinExistence type="predicted"/>
<protein>
    <submittedName>
        <fullName evidence="1">Integrase catalytic domain-containing protein</fullName>
    </submittedName>
</protein>
<comment type="caution">
    <text evidence="1">The sequence shown here is derived from an EMBL/GenBank/DDBJ whole genome shotgun (WGS) entry which is preliminary data.</text>
</comment>
<dbReference type="InterPro" id="IPR008042">
    <property type="entry name" value="Retrotrans_Pao"/>
</dbReference>
<evidence type="ECO:0000313" key="2">
    <source>
        <dbReference type="Proteomes" id="UP000886998"/>
    </source>
</evidence>
<dbReference type="EMBL" id="BMAV01025235">
    <property type="protein sequence ID" value="GFS39825.1"/>
    <property type="molecule type" value="Genomic_DNA"/>
</dbReference>
<dbReference type="OrthoDB" id="8039504at2759"/>